<dbReference type="Gene3D" id="3.40.50.1950">
    <property type="entry name" value="Flavin prenyltransferase-like"/>
    <property type="match status" value="1"/>
</dbReference>
<dbReference type="EC" id="6.3.2.5" evidence="3"/>
<dbReference type="EC" id="4.1.1.36" evidence="3"/>
<dbReference type="GO" id="GO:0015941">
    <property type="term" value="P:pantothenate catabolic process"/>
    <property type="evidence" value="ECO:0007669"/>
    <property type="project" value="InterPro"/>
</dbReference>
<dbReference type="SUPFAM" id="SSF52507">
    <property type="entry name" value="Homo-oligomeric flavin-containing Cys decarboxylases, HFCD"/>
    <property type="match status" value="1"/>
</dbReference>
<organism evidence="7 8">
    <name type="scientific">Candidatus Dorea gallistercoris</name>
    <dbReference type="NCBI Taxonomy" id="2838542"/>
    <lineage>
        <taxon>Bacteria</taxon>
        <taxon>Bacillati</taxon>
        <taxon>Bacillota</taxon>
        <taxon>Clostridia</taxon>
        <taxon>Lachnospirales</taxon>
        <taxon>Lachnospiraceae</taxon>
        <taxon>Dorea</taxon>
    </lineage>
</organism>
<dbReference type="GO" id="GO:0004632">
    <property type="term" value="F:phosphopantothenate--cysteine ligase activity"/>
    <property type="evidence" value="ECO:0007669"/>
    <property type="project" value="UniProtKB-UniRule"/>
</dbReference>
<dbReference type="Pfam" id="PF02441">
    <property type="entry name" value="Flavoprotein"/>
    <property type="match status" value="1"/>
</dbReference>
<dbReference type="Proteomes" id="UP000824263">
    <property type="component" value="Unassembled WGS sequence"/>
</dbReference>
<keyword evidence="3" id="KW-0479">Metal-binding</keyword>
<dbReference type="HAMAP" id="MF_02225">
    <property type="entry name" value="CoaBC"/>
    <property type="match status" value="1"/>
</dbReference>
<comment type="function">
    <text evidence="3">Catalyzes two sequential steps in the biosynthesis of coenzyme A. In the first step cysteine is conjugated to 4'-phosphopantothenate to form 4-phosphopantothenoylcysteine. In the second step the latter compound is decarboxylated to form 4'-phosphopantotheine.</text>
</comment>
<evidence type="ECO:0000256" key="1">
    <source>
        <dbReference type="ARBA" id="ARBA00022793"/>
    </source>
</evidence>
<dbReference type="Gene3D" id="3.40.50.10300">
    <property type="entry name" value="CoaB-like"/>
    <property type="match status" value="1"/>
</dbReference>
<comment type="function">
    <text evidence="4">Catalyzes two steps in the biosynthesis of coenzyme A. In the first step cysteine is conjugated to 4'-phosphopantothenate to form 4-phosphopantothenoylcysteine, in the latter compound is decarboxylated to form 4'-phosphopantotheine.</text>
</comment>
<feature type="binding site" evidence="3">
    <location>
        <position position="341"/>
    </location>
    <ligand>
        <name>CTP</name>
        <dbReference type="ChEBI" id="CHEBI:37563"/>
    </ligand>
</feature>
<feature type="active site" description="Proton donor" evidence="3">
    <location>
        <position position="157"/>
    </location>
</feature>
<reference evidence="7" key="2">
    <citation type="submission" date="2021-04" db="EMBL/GenBank/DDBJ databases">
        <authorList>
            <person name="Gilroy R."/>
        </authorList>
    </citation>
    <scope>NUCLEOTIDE SEQUENCE</scope>
    <source>
        <strain evidence="7">ChiSxjej1B13-11762</strain>
    </source>
</reference>
<feature type="region of interest" description="Phosphopantothenate--cysteine ligase" evidence="3">
    <location>
        <begin position="190"/>
        <end position="402"/>
    </location>
</feature>
<dbReference type="PANTHER" id="PTHR14359">
    <property type="entry name" value="HOMO-OLIGOMERIC FLAVIN CONTAINING CYS DECARBOXYLASE FAMILY"/>
    <property type="match status" value="1"/>
</dbReference>
<dbReference type="InterPro" id="IPR003382">
    <property type="entry name" value="Flavoprotein"/>
</dbReference>
<comment type="pathway">
    <text evidence="3 4">Cofactor biosynthesis; coenzyme A biosynthesis; CoA from (R)-pantothenate: step 2/5.</text>
</comment>
<dbReference type="NCBIfam" id="TIGR00521">
    <property type="entry name" value="coaBC_dfp"/>
    <property type="match status" value="1"/>
</dbReference>
<feature type="domain" description="Flavoprotein" evidence="5">
    <location>
        <begin position="5"/>
        <end position="176"/>
    </location>
</feature>
<dbReference type="GO" id="GO:0046872">
    <property type="term" value="F:metal ion binding"/>
    <property type="evidence" value="ECO:0007669"/>
    <property type="project" value="UniProtKB-KW"/>
</dbReference>
<keyword evidence="1 3" id="KW-0210">Decarboxylase</keyword>
<protein>
    <recommendedName>
        <fullName evidence="3">Coenzyme A biosynthesis bifunctional protein CoaBC</fullName>
    </recommendedName>
    <alternativeName>
        <fullName evidence="3">DNA/pantothenate metabolism flavoprotein</fullName>
    </alternativeName>
    <alternativeName>
        <fullName evidence="3">Phosphopantothenoylcysteine synthetase/decarboxylase</fullName>
        <shortName evidence="3">PPCS-PPCDC</shortName>
    </alternativeName>
    <domain>
        <recommendedName>
            <fullName evidence="3">Phosphopantothenoylcysteine decarboxylase</fullName>
            <shortName evidence="3">PPC decarboxylase</shortName>
            <shortName evidence="3">PPC-DC</shortName>
            <ecNumber evidence="3">4.1.1.36</ecNumber>
        </recommendedName>
        <alternativeName>
            <fullName evidence="3">CoaC</fullName>
        </alternativeName>
    </domain>
    <domain>
        <recommendedName>
            <fullName evidence="3">Phosphopantothenate--cysteine ligase</fullName>
            <ecNumber evidence="3">6.3.2.5</ecNumber>
        </recommendedName>
        <alternativeName>
            <fullName evidence="3">CoaB</fullName>
        </alternativeName>
        <alternativeName>
            <fullName evidence="3">Phosphopantothenoylcysteine synthetase</fullName>
            <shortName evidence="3">PPC synthetase</shortName>
            <shortName evidence="3">PPC-S</shortName>
        </alternativeName>
    </domain>
</protein>
<reference evidence="7" key="1">
    <citation type="journal article" date="2021" name="PeerJ">
        <title>Extensive microbial diversity within the chicken gut microbiome revealed by metagenomics and culture.</title>
        <authorList>
            <person name="Gilroy R."/>
            <person name="Ravi A."/>
            <person name="Getino M."/>
            <person name="Pursley I."/>
            <person name="Horton D.L."/>
            <person name="Alikhan N.F."/>
            <person name="Baker D."/>
            <person name="Gharbi K."/>
            <person name="Hall N."/>
            <person name="Watson M."/>
            <person name="Adriaenssens E.M."/>
            <person name="Foster-Nyarko E."/>
            <person name="Jarju S."/>
            <person name="Secka A."/>
            <person name="Antonio M."/>
            <person name="Oren A."/>
            <person name="Chaudhuri R.R."/>
            <person name="La Ragione R."/>
            <person name="Hildebrand F."/>
            <person name="Pallen M.J."/>
        </authorList>
    </citation>
    <scope>NUCLEOTIDE SEQUENCE</scope>
    <source>
        <strain evidence="7">ChiSxjej1B13-11762</strain>
    </source>
</reference>
<sequence>MLKHKTIILGVSGGIAAYKSAALASLLVKAGAQVHVIMTEHAKNFINPVTFESLTSHKCIVDTFDRNFEFNIAHVSLAQAADAVIVAPATANVIARLAHGLADDMLTTTILASQAPKIIAPAMNTKMYENPITQDNLALLRKYGFEIADPASGRLACGDVGAGKMPEPETLIQYVYKACAHVKDMAGMKVLVTAGPTQEAIDPVRFISNHSSGKMGYSLARACMLRGANVTLVTGKTSLKPPLFVETVPVTSAKDMYDAVTSRSQDTDLIIKAAAVADYRPAHVSDEKVKKTDGDLSIPLERTDDILQHLGEHKPKGQFLCGFSMETQDMLENSRKKLEKKHLDMIVANNLKEAGAGFQTDTNVVTLITKEKEILLPIMPKEDLAFVILDHILNYSSINISK</sequence>
<comment type="caution">
    <text evidence="7">The sequence shown here is derived from an EMBL/GenBank/DDBJ whole genome shotgun (WGS) entry which is preliminary data.</text>
</comment>
<dbReference type="GO" id="GO:0015937">
    <property type="term" value="P:coenzyme A biosynthetic process"/>
    <property type="evidence" value="ECO:0007669"/>
    <property type="project" value="UniProtKB-UniRule"/>
</dbReference>
<feature type="binding site" evidence="3">
    <location>
        <position position="337"/>
    </location>
    <ligand>
        <name>CTP</name>
        <dbReference type="ChEBI" id="CHEBI:37563"/>
    </ligand>
</feature>
<comment type="similarity">
    <text evidence="3 4">In the N-terminal section; belongs to the HFCD (homo-oligomeric flavin containing Cys decarboxylase) superfamily.</text>
</comment>
<proteinExistence type="inferred from homology"/>
<keyword evidence="3" id="KW-0460">Magnesium</keyword>
<comment type="cofactor">
    <cofactor evidence="3">
        <name>FMN</name>
        <dbReference type="ChEBI" id="CHEBI:58210"/>
    </cofactor>
    <text evidence="3">Binds 1 FMN per subunit.</text>
</comment>
<dbReference type="GO" id="GO:0071513">
    <property type="term" value="C:phosphopantothenoylcysteine decarboxylase complex"/>
    <property type="evidence" value="ECO:0007669"/>
    <property type="project" value="TreeGrafter"/>
</dbReference>
<dbReference type="EMBL" id="DXGF01000026">
    <property type="protein sequence ID" value="HIW82987.1"/>
    <property type="molecule type" value="Genomic_DNA"/>
</dbReference>
<dbReference type="InterPro" id="IPR005252">
    <property type="entry name" value="CoaBC"/>
</dbReference>
<dbReference type="AlphaFoldDB" id="A0A9D1RAB5"/>
<evidence type="ECO:0000256" key="2">
    <source>
        <dbReference type="ARBA" id="ARBA00023239"/>
    </source>
</evidence>
<gene>
    <name evidence="3 7" type="primary">coaBC</name>
    <name evidence="7" type="ORF">H9873_01500</name>
</gene>
<evidence type="ECO:0000259" key="6">
    <source>
        <dbReference type="Pfam" id="PF04127"/>
    </source>
</evidence>
<keyword evidence="3 4" id="KW-0288">FMN</keyword>
<comment type="caution">
    <text evidence="3">Lacks conserved residue(s) required for the propagation of feature annotation.</text>
</comment>
<dbReference type="InterPro" id="IPR036551">
    <property type="entry name" value="Flavin_trans-like"/>
</dbReference>
<keyword evidence="3 4" id="KW-0436">Ligase</keyword>
<comment type="catalytic activity">
    <reaction evidence="3 4">
        <text>(R)-4'-phosphopantothenate + L-cysteine + CTP = N-[(R)-4-phosphopantothenoyl]-L-cysteine + CMP + diphosphate + H(+)</text>
        <dbReference type="Rhea" id="RHEA:19397"/>
        <dbReference type="ChEBI" id="CHEBI:10986"/>
        <dbReference type="ChEBI" id="CHEBI:15378"/>
        <dbReference type="ChEBI" id="CHEBI:33019"/>
        <dbReference type="ChEBI" id="CHEBI:35235"/>
        <dbReference type="ChEBI" id="CHEBI:37563"/>
        <dbReference type="ChEBI" id="CHEBI:59458"/>
        <dbReference type="ChEBI" id="CHEBI:60377"/>
        <dbReference type="EC" id="6.3.2.5"/>
    </reaction>
</comment>
<comment type="similarity">
    <text evidence="3 4">In the C-terminal section; belongs to the PPC synthetase family.</text>
</comment>
<evidence type="ECO:0000313" key="7">
    <source>
        <dbReference type="EMBL" id="HIW82987.1"/>
    </source>
</evidence>
<dbReference type="SUPFAM" id="SSF102645">
    <property type="entry name" value="CoaB-like"/>
    <property type="match status" value="1"/>
</dbReference>
<dbReference type="PANTHER" id="PTHR14359:SF6">
    <property type="entry name" value="PHOSPHOPANTOTHENOYLCYSTEINE DECARBOXYLASE"/>
    <property type="match status" value="1"/>
</dbReference>
<comment type="cofactor">
    <cofactor evidence="3">
        <name>Mg(2+)</name>
        <dbReference type="ChEBI" id="CHEBI:18420"/>
    </cofactor>
</comment>
<keyword evidence="3 4" id="KW-0285">Flavoprotein</keyword>
<dbReference type="Pfam" id="PF04127">
    <property type="entry name" value="DFP"/>
    <property type="match status" value="1"/>
</dbReference>
<feature type="region of interest" description="Phosphopantothenoylcysteine decarboxylase" evidence="3">
    <location>
        <begin position="1"/>
        <end position="189"/>
    </location>
</feature>
<evidence type="ECO:0000256" key="4">
    <source>
        <dbReference type="RuleBase" id="RU364078"/>
    </source>
</evidence>
<keyword evidence="2 3" id="KW-0456">Lyase</keyword>
<evidence type="ECO:0000256" key="3">
    <source>
        <dbReference type="HAMAP-Rule" id="MF_02225"/>
    </source>
</evidence>
<accession>A0A9D1RAB5</accession>
<dbReference type="GO" id="GO:0004633">
    <property type="term" value="F:phosphopantothenoylcysteine decarboxylase activity"/>
    <property type="evidence" value="ECO:0007669"/>
    <property type="project" value="UniProtKB-UniRule"/>
</dbReference>
<keyword evidence="3" id="KW-0511">Multifunctional enzyme</keyword>
<feature type="binding site" evidence="3">
    <location>
        <position position="288"/>
    </location>
    <ligand>
        <name>CTP</name>
        <dbReference type="ChEBI" id="CHEBI:37563"/>
    </ligand>
</feature>
<feature type="binding site" evidence="3">
    <location>
        <position position="278"/>
    </location>
    <ligand>
        <name>CTP</name>
        <dbReference type="ChEBI" id="CHEBI:37563"/>
    </ligand>
</feature>
<dbReference type="GO" id="GO:0010181">
    <property type="term" value="F:FMN binding"/>
    <property type="evidence" value="ECO:0007669"/>
    <property type="project" value="UniProtKB-UniRule"/>
</dbReference>
<dbReference type="InterPro" id="IPR007085">
    <property type="entry name" value="DNA/pantothenate-metab_flavo_C"/>
</dbReference>
<evidence type="ECO:0000313" key="8">
    <source>
        <dbReference type="Proteomes" id="UP000824263"/>
    </source>
</evidence>
<comment type="pathway">
    <text evidence="3 4">Cofactor biosynthesis; coenzyme A biosynthesis; CoA from (R)-pantothenate: step 3/5.</text>
</comment>
<feature type="binding site" evidence="3">
    <location>
        <position position="323"/>
    </location>
    <ligand>
        <name>CTP</name>
        <dbReference type="ChEBI" id="CHEBI:37563"/>
    </ligand>
</feature>
<comment type="catalytic activity">
    <reaction evidence="3 4">
        <text>N-[(R)-4-phosphopantothenoyl]-L-cysteine + H(+) = (R)-4'-phosphopantetheine + CO2</text>
        <dbReference type="Rhea" id="RHEA:16793"/>
        <dbReference type="ChEBI" id="CHEBI:15378"/>
        <dbReference type="ChEBI" id="CHEBI:16526"/>
        <dbReference type="ChEBI" id="CHEBI:59458"/>
        <dbReference type="ChEBI" id="CHEBI:61723"/>
        <dbReference type="EC" id="4.1.1.36"/>
    </reaction>
</comment>
<feature type="domain" description="DNA/pantothenate metabolism flavoprotein C-terminal" evidence="6">
    <location>
        <begin position="185"/>
        <end position="394"/>
    </location>
</feature>
<name>A0A9D1RAB5_9FIRM</name>
<evidence type="ECO:0000259" key="5">
    <source>
        <dbReference type="Pfam" id="PF02441"/>
    </source>
</evidence>
<dbReference type="InterPro" id="IPR035929">
    <property type="entry name" value="CoaB-like_sf"/>
</dbReference>